<reference evidence="1" key="1">
    <citation type="submission" date="2020-05" db="EMBL/GenBank/DDBJ databases">
        <title>WGS assembly of Panicum virgatum.</title>
        <authorList>
            <person name="Lovell J.T."/>
            <person name="Jenkins J."/>
            <person name="Shu S."/>
            <person name="Juenger T.E."/>
            <person name="Schmutz J."/>
        </authorList>
    </citation>
    <scope>NUCLEOTIDE SEQUENCE</scope>
    <source>
        <strain evidence="1">AP13</strain>
    </source>
</reference>
<gene>
    <name evidence="1" type="ORF">PVAP13_1NG199038</name>
</gene>
<keyword evidence="2" id="KW-1185">Reference proteome</keyword>
<dbReference type="EMBL" id="CM029038">
    <property type="protein sequence ID" value="KAG2650700.1"/>
    <property type="molecule type" value="Genomic_DNA"/>
</dbReference>
<protein>
    <submittedName>
        <fullName evidence="1">Uncharacterized protein</fullName>
    </submittedName>
</protein>
<evidence type="ECO:0000313" key="1">
    <source>
        <dbReference type="EMBL" id="KAG2650700.1"/>
    </source>
</evidence>
<dbReference type="Proteomes" id="UP000823388">
    <property type="component" value="Chromosome 1N"/>
</dbReference>
<evidence type="ECO:0000313" key="2">
    <source>
        <dbReference type="Proteomes" id="UP000823388"/>
    </source>
</evidence>
<comment type="caution">
    <text evidence="1">The sequence shown here is derived from an EMBL/GenBank/DDBJ whole genome shotgun (WGS) entry which is preliminary data.</text>
</comment>
<proteinExistence type="predicted"/>
<accession>A0A8T0WS77</accession>
<dbReference type="AlphaFoldDB" id="A0A8T0WS77"/>
<sequence>MSPLESSKIASLALSNTSRCQHHSNLHGCGVAKISEVVHQFLDAMSFNKHEPPALVVAISRPPHEARAIGAVVVLACISCGVQATDSDCSILDRKVSRQVRSSPWARGPEPMSQSGECGRRRCPREFDLGIRAAKLSPHLHGFLSPFNRWSQQECNRCTSPQQVITCQRVESRTHEPD</sequence>
<name>A0A8T0WS77_PANVG</name>
<organism evidence="1 2">
    <name type="scientific">Panicum virgatum</name>
    <name type="common">Blackwell switchgrass</name>
    <dbReference type="NCBI Taxonomy" id="38727"/>
    <lineage>
        <taxon>Eukaryota</taxon>
        <taxon>Viridiplantae</taxon>
        <taxon>Streptophyta</taxon>
        <taxon>Embryophyta</taxon>
        <taxon>Tracheophyta</taxon>
        <taxon>Spermatophyta</taxon>
        <taxon>Magnoliopsida</taxon>
        <taxon>Liliopsida</taxon>
        <taxon>Poales</taxon>
        <taxon>Poaceae</taxon>
        <taxon>PACMAD clade</taxon>
        <taxon>Panicoideae</taxon>
        <taxon>Panicodae</taxon>
        <taxon>Paniceae</taxon>
        <taxon>Panicinae</taxon>
        <taxon>Panicum</taxon>
        <taxon>Panicum sect. Hiantes</taxon>
    </lineage>
</organism>